<gene>
    <name evidence="4" type="ORF">GGR32_001839</name>
</gene>
<dbReference type="PANTHER" id="PTHR30273">
    <property type="entry name" value="PERIPLASMIC SIGNAL SENSOR AND SIGMA FACTOR ACTIVATOR FECR-RELATED"/>
    <property type="match status" value="1"/>
</dbReference>
<reference evidence="4 5" key="1">
    <citation type="submission" date="2020-08" db="EMBL/GenBank/DDBJ databases">
        <title>Genomic Encyclopedia of Type Strains, Phase IV (KMG-IV): sequencing the most valuable type-strain genomes for metagenomic binning, comparative biology and taxonomic classification.</title>
        <authorList>
            <person name="Goeker M."/>
        </authorList>
    </citation>
    <scope>NUCLEOTIDE SEQUENCE [LARGE SCALE GENOMIC DNA]</scope>
    <source>
        <strain evidence="4 5">DSM 29568</strain>
    </source>
</reference>
<dbReference type="Pfam" id="PF16344">
    <property type="entry name" value="FecR_C"/>
    <property type="match status" value="1"/>
</dbReference>
<dbReference type="RefSeq" id="WP_183477884.1">
    <property type="nucleotide sequence ID" value="NZ_JACIFO010000007.1"/>
</dbReference>
<proteinExistence type="predicted"/>
<sequence>MKDNKVDKVLKDIWSKPHADATPQKTEVSWENFAHKTFKQTRKKKVLWYYSAAAVLLILISVGVLRTHQTISQENLITKHLNVIENPSKTIKEVKLPDNSVVILQPNAKLTFSENFTKNRATTLYGEAFFSIAKNKDYPFSVRYANTTTTVLGTEFSIKRNPGNAIVVELYEGKVQMNIEGNKRNWLLEPGEKFVYNTENPIIKPFELFKNFDNEPLSVVSNFIQKNFNYKVKIPQNLTTEKTTIKIYKKEQLTTITAIIAEIHNLDYKIKPNEKEIVFSLKK</sequence>
<evidence type="ECO:0000313" key="5">
    <source>
        <dbReference type="Proteomes" id="UP000553034"/>
    </source>
</evidence>
<evidence type="ECO:0000259" key="2">
    <source>
        <dbReference type="Pfam" id="PF04773"/>
    </source>
</evidence>
<keyword evidence="1" id="KW-0472">Membrane</keyword>
<evidence type="ECO:0000259" key="3">
    <source>
        <dbReference type="Pfam" id="PF16344"/>
    </source>
</evidence>
<feature type="domain" description="Protein FecR C-terminal" evidence="3">
    <location>
        <begin position="211"/>
        <end position="274"/>
    </location>
</feature>
<accession>A0A840EXH4</accession>
<comment type="caution">
    <text evidence="4">The sequence shown here is derived from an EMBL/GenBank/DDBJ whole genome shotgun (WGS) entry which is preliminary data.</text>
</comment>
<feature type="domain" description="FecR protein" evidence="2">
    <location>
        <begin position="87"/>
        <end position="176"/>
    </location>
</feature>
<keyword evidence="1" id="KW-0812">Transmembrane</keyword>
<dbReference type="Pfam" id="PF04773">
    <property type="entry name" value="FecR"/>
    <property type="match status" value="1"/>
</dbReference>
<dbReference type="PANTHER" id="PTHR30273:SF2">
    <property type="entry name" value="PROTEIN FECR"/>
    <property type="match status" value="1"/>
</dbReference>
<feature type="transmembrane region" description="Helical" evidence="1">
    <location>
        <begin position="46"/>
        <end position="65"/>
    </location>
</feature>
<dbReference type="Gene3D" id="3.55.50.30">
    <property type="match status" value="1"/>
</dbReference>
<keyword evidence="5" id="KW-1185">Reference proteome</keyword>
<dbReference type="InterPro" id="IPR012373">
    <property type="entry name" value="Ferrdict_sens_TM"/>
</dbReference>
<organism evidence="4 5">
    <name type="scientific">Mesonia hippocampi</name>
    <dbReference type="NCBI Taxonomy" id="1628250"/>
    <lineage>
        <taxon>Bacteria</taxon>
        <taxon>Pseudomonadati</taxon>
        <taxon>Bacteroidota</taxon>
        <taxon>Flavobacteriia</taxon>
        <taxon>Flavobacteriales</taxon>
        <taxon>Flavobacteriaceae</taxon>
        <taxon>Mesonia</taxon>
    </lineage>
</organism>
<dbReference type="Proteomes" id="UP000553034">
    <property type="component" value="Unassembled WGS sequence"/>
</dbReference>
<dbReference type="Gene3D" id="2.60.120.1440">
    <property type="match status" value="1"/>
</dbReference>
<dbReference type="InterPro" id="IPR006860">
    <property type="entry name" value="FecR"/>
</dbReference>
<evidence type="ECO:0000313" key="4">
    <source>
        <dbReference type="EMBL" id="MBB4119537.1"/>
    </source>
</evidence>
<name>A0A840EXH4_9FLAO</name>
<dbReference type="AlphaFoldDB" id="A0A840EXH4"/>
<evidence type="ECO:0000256" key="1">
    <source>
        <dbReference type="SAM" id="Phobius"/>
    </source>
</evidence>
<keyword evidence="1" id="KW-1133">Transmembrane helix</keyword>
<dbReference type="InterPro" id="IPR032508">
    <property type="entry name" value="FecR_C"/>
</dbReference>
<dbReference type="EMBL" id="JACIFO010000007">
    <property type="protein sequence ID" value="MBB4119537.1"/>
    <property type="molecule type" value="Genomic_DNA"/>
</dbReference>
<dbReference type="GO" id="GO:0016989">
    <property type="term" value="F:sigma factor antagonist activity"/>
    <property type="evidence" value="ECO:0007669"/>
    <property type="project" value="TreeGrafter"/>
</dbReference>
<protein>
    <submittedName>
        <fullName evidence="4">Ferric-dicitrate binding protein FerR (Iron transport regulator)</fullName>
    </submittedName>
</protein>